<dbReference type="InterPro" id="IPR013792">
    <property type="entry name" value="RNA3'P_cycl/enolpyr_Trfase_a/b"/>
</dbReference>
<dbReference type="OrthoDB" id="1911237at2759"/>
<dbReference type="InterPro" id="IPR016443">
    <property type="entry name" value="RNA3'_term_phos_cyc_type_2"/>
</dbReference>
<feature type="domain" description="RNA 3'-terminal phosphate cyclase" evidence="5">
    <location>
        <begin position="12"/>
        <end position="344"/>
    </location>
</feature>
<comment type="similarity">
    <text evidence="2">Belongs to the RNA 3'-terminal cyclase family. Type 2 subfamily.</text>
</comment>
<dbReference type="GO" id="GO:0000479">
    <property type="term" value="P:endonucleolytic cleavage of tricistronic rRNA transcript (SSU-rRNA, 5.8S rRNA, LSU-rRNA)"/>
    <property type="evidence" value="ECO:0007669"/>
    <property type="project" value="TreeGrafter"/>
</dbReference>
<dbReference type="Pfam" id="PF05189">
    <property type="entry name" value="RTC_insert"/>
    <property type="match status" value="1"/>
</dbReference>
<evidence type="ECO:0000256" key="4">
    <source>
        <dbReference type="ARBA" id="ARBA00023242"/>
    </source>
</evidence>
<dbReference type="NCBIfam" id="TIGR03400">
    <property type="entry name" value="18S_RNA_Rcl1p"/>
    <property type="match status" value="1"/>
</dbReference>
<evidence type="ECO:0000256" key="2">
    <source>
        <dbReference type="ARBA" id="ARBA00007089"/>
    </source>
</evidence>
<evidence type="ECO:0000256" key="3">
    <source>
        <dbReference type="ARBA" id="ARBA00022517"/>
    </source>
</evidence>
<dbReference type="EMBL" id="GHWJ01006228">
    <property type="protein sequence ID" value="NOV38965.1"/>
    <property type="molecule type" value="Transcribed_RNA"/>
</dbReference>
<dbReference type="VEuPathDB" id="VectorBase:LOC119186305"/>
<organism evidence="7">
    <name type="scientific">Rhipicephalus microplus</name>
    <name type="common">Cattle tick</name>
    <name type="synonym">Boophilus microplus</name>
    <dbReference type="NCBI Taxonomy" id="6941"/>
    <lineage>
        <taxon>Eukaryota</taxon>
        <taxon>Metazoa</taxon>
        <taxon>Ecdysozoa</taxon>
        <taxon>Arthropoda</taxon>
        <taxon>Chelicerata</taxon>
        <taxon>Arachnida</taxon>
        <taxon>Acari</taxon>
        <taxon>Parasitiformes</taxon>
        <taxon>Ixodida</taxon>
        <taxon>Ixodoidea</taxon>
        <taxon>Ixodidae</taxon>
        <taxon>Rhipicephalinae</taxon>
        <taxon>Rhipicephalus</taxon>
        <taxon>Boophilus</taxon>
    </lineage>
</organism>
<dbReference type="AlphaFoldDB" id="A0A6M2CZ16"/>
<dbReference type="PANTHER" id="PTHR11096">
    <property type="entry name" value="RNA 3' TERMINAL PHOSPHATE CYCLASE"/>
    <property type="match status" value="1"/>
</dbReference>
<dbReference type="SUPFAM" id="SSF55205">
    <property type="entry name" value="EPT/RTPC-like"/>
    <property type="match status" value="1"/>
</dbReference>
<comment type="subcellular location">
    <subcellularLocation>
        <location evidence="1">Nucleus</location>
        <location evidence="1">Nucleolus</location>
    </subcellularLocation>
</comment>
<sequence>MAAPRKTACSQTYSGCNFFRQRLVLSTLSSKPIEIKNIRHKDEEPGLRKFEVDLLKLLEKVTNGTGVEINETGTCVRYRPGLLFGGKLEHDCSTERSVGYYLEALLCLAPFCKKPLDVTLTGVTHHPLDPSVDALKHASLPVLGRFIFTEGLDITVMSRAVAPLGGGRVRFRSPICRSLRPVRLQNSGKVKRVRGWAFTVRVSPTVANRVVSAAKGVLLGFLPDVYLYTDHTGGAQGTRSPGFGICLVAETTQGAFLCAEAMSNPAGVVESPSVPEDVGEQAARALLREIYRGGCVDSSNQGLAALCMCLGPPDVSKCIVGPLTPYTIQMLRHLRDFFGVTFKVEGDCPGEGAPKVRLTCVGVGFSNLAKTTS</sequence>
<dbReference type="Gene3D" id="3.30.360.20">
    <property type="entry name" value="RNA 3'-terminal phosphate cyclase, insert domain"/>
    <property type="match status" value="1"/>
</dbReference>
<dbReference type="Gene3D" id="3.65.10.20">
    <property type="entry name" value="RNA 3'-terminal phosphate cyclase domain"/>
    <property type="match status" value="1"/>
</dbReference>
<dbReference type="GO" id="GO:0005730">
    <property type="term" value="C:nucleolus"/>
    <property type="evidence" value="ECO:0007669"/>
    <property type="project" value="UniProtKB-SubCell"/>
</dbReference>
<dbReference type="Pfam" id="PF01137">
    <property type="entry name" value="RTC"/>
    <property type="match status" value="1"/>
</dbReference>
<dbReference type="GO" id="GO:0004521">
    <property type="term" value="F:RNA endonuclease activity"/>
    <property type="evidence" value="ECO:0007669"/>
    <property type="project" value="TreeGrafter"/>
</dbReference>
<dbReference type="PIRSF" id="PIRSF005378">
    <property type="entry name" value="RNA3'_term_phos_cycl_euk"/>
    <property type="match status" value="1"/>
</dbReference>
<dbReference type="FunFam" id="3.30.360.20:FF:000001">
    <property type="entry name" value="RNA terminal phosphate cyclase-like 1"/>
    <property type="match status" value="1"/>
</dbReference>
<dbReference type="InterPro" id="IPR023797">
    <property type="entry name" value="RNA3'_phos_cyclase_dom"/>
</dbReference>
<dbReference type="PANTHER" id="PTHR11096:SF1">
    <property type="entry name" value="RNA 3'-TERMINAL PHOSPHATE CYCLASE-LIKE PROTEIN"/>
    <property type="match status" value="1"/>
</dbReference>
<keyword evidence="3" id="KW-0690">Ribosome biogenesis</keyword>
<evidence type="ECO:0000259" key="5">
    <source>
        <dbReference type="Pfam" id="PF01137"/>
    </source>
</evidence>
<dbReference type="InterPro" id="IPR036553">
    <property type="entry name" value="RPTC_insert"/>
</dbReference>
<proteinExistence type="inferred from homology"/>
<feature type="domain" description="RNA 3'-terminal phosphate cyclase insert" evidence="6">
    <location>
        <begin position="186"/>
        <end position="290"/>
    </location>
</feature>
<reference evidence="7" key="1">
    <citation type="submission" date="2019-09" db="EMBL/GenBank/DDBJ databases">
        <title>Organ-specific transcriptomic study of the physiology of the cattle tick, Rhipicephalus microplus.</title>
        <authorList>
            <person name="Tirloni L."/>
            <person name="Braz G."/>
            <person name="Gandara A.C.P."/>
            <person name="Sabadin G.A."/>
            <person name="da Silva R.M."/>
            <person name="Guizzo M.G."/>
            <person name="Machado J.A."/>
            <person name="Costa E.P."/>
            <person name="Gomes H.F."/>
            <person name="Moraes J."/>
            <person name="Mota M.B.S."/>
            <person name="Mesquita R.D."/>
            <person name="Alvarenga P.H."/>
            <person name="Alves F."/>
            <person name="Seixas A."/>
            <person name="da Fonseca R.N."/>
            <person name="Fogaca A."/>
            <person name="Logullo C."/>
            <person name="Tanaka A."/>
            <person name="Daffre S."/>
            <person name="Termignoni C."/>
            <person name="Vaz I.S.Jr."/>
            <person name="Oliveira P.L."/>
            <person name="Ribeiro J.M."/>
        </authorList>
    </citation>
    <scope>NUCLEOTIDE SEQUENCE</scope>
    <source>
        <strain evidence="7">Porto Alegre</strain>
    </source>
</reference>
<dbReference type="InterPro" id="IPR037136">
    <property type="entry name" value="RNA3'_phos_cyclase_dom_sf"/>
</dbReference>
<dbReference type="InterPro" id="IPR000228">
    <property type="entry name" value="RNA3'_term_phos_cyc"/>
</dbReference>
<dbReference type="CDD" id="cd00875">
    <property type="entry name" value="RNA_Cyclase_Class_I"/>
    <property type="match status" value="1"/>
</dbReference>
<evidence type="ECO:0000313" key="7">
    <source>
        <dbReference type="EMBL" id="NOV38965.1"/>
    </source>
</evidence>
<evidence type="ECO:0000259" key="6">
    <source>
        <dbReference type="Pfam" id="PF05189"/>
    </source>
</evidence>
<keyword evidence="4" id="KW-0539">Nucleus</keyword>
<evidence type="ECO:0000256" key="1">
    <source>
        <dbReference type="ARBA" id="ARBA00004604"/>
    </source>
</evidence>
<dbReference type="InterPro" id="IPR013791">
    <property type="entry name" value="RNA3'-term_phos_cycl_insert"/>
</dbReference>
<protein>
    <submittedName>
        <fullName evidence="7">Putative rna 3'-terminal phosphate cyclase ovary overexpressed</fullName>
    </submittedName>
</protein>
<name>A0A6M2CZ16_RHIMP</name>
<accession>A0A6M2CZ16</accession>